<evidence type="ECO:0000259" key="5">
    <source>
        <dbReference type="PROSITE" id="PS50931"/>
    </source>
</evidence>
<dbReference type="GO" id="GO:0043565">
    <property type="term" value="F:sequence-specific DNA binding"/>
    <property type="evidence" value="ECO:0007669"/>
    <property type="project" value="TreeGrafter"/>
</dbReference>
<dbReference type="FunFam" id="3.40.190.10:FF:000017">
    <property type="entry name" value="Glycine cleavage system transcriptional activator"/>
    <property type="match status" value="1"/>
</dbReference>
<comment type="similarity">
    <text evidence="1">Belongs to the LysR transcriptional regulatory family.</text>
</comment>
<keyword evidence="7" id="KW-1185">Reference proteome</keyword>
<evidence type="ECO:0000256" key="4">
    <source>
        <dbReference type="ARBA" id="ARBA00023163"/>
    </source>
</evidence>
<name>D8IQ44_HERSS</name>
<evidence type="ECO:0000256" key="3">
    <source>
        <dbReference type="ARBA" id="ARBA00023125"/>
    </source>
</evidence>
<evidence type="ECO:0000313" key="6">
    <source>
        <dbReference type="EMBL" id="ADJ63090.1"/>
    </source>
</evidence>
<feature type="domain" description="HTH lysR-type" evidence="5">
    <location>
        <begin position="6"/>
        <end position="63"/>
    </location>
</feature>
<dbReference type="InterPro" id="IPR005119">
    <property type="entry name" value="LysR_subst-bd"/>
</dbReference>
<dbReference type="HOGENOM" id="CLU_039613_37_2_4"/>
<dbReference type="EMBL" id="CP002039">
    <property type="protein sequence ID" value="ADJ63090.1"/>
    <property type="molecule type" value="Genomic_DNA"/>
</dbReference>
<dbReference type="RefSeq" id="WP_013233591.1">
    <property type="nucleotide sequence ID" value="NC_014323.1"/>
</dbReference>
<dbReference type="Pfam" id="PF03466">
    <property type="entry name" value="LysR_substrate"/>
    <property type="match status" value="1"/>
</dbReference>
<dbReference type="Gene3D" id="1.10.10.10">
    <property type="entry name" value="Winged helix-like DNA-binding domain superfamily/Winged helix DNA-binding domain"/>
    <property type="match status" value="1"/>
</dbReference>
<organism evidence="6 7">
    <name type="scientific">Herbaspirillum seropedicae (strain SmR1)</name>
    <dbReference type="NCBI Taxonomy" id="757424"/>
    <lineage>
        <taxon>Bacteria</taxon>
        <taxon>Pseudomonadati</taxon>
        <taxon>Pseudomonadota</taxon>
        <taxon>Betaproteobacteria</taxon>
        <taxon>Burkholderiales</taxon>
        <taxon>Oxalobacteraceae</taxon>
        <taxon>Herbaspirillum</taxon>
    </lineage>
</organism>
<evidence type="ECO:0000256" key="1">
    <source>
        <dbReference type="ARBA" id="ARBA00009437"/>
    </source>
</evidence>
<dbReference type="InterPro" id="IPR036388">
    <property type="entry name" value="WH-like_DNA-bd_sf"/>
</dbReference>
<dbReference type="InterPro" id="IPR000847">
    <property type="entry name" value="LysR_HTH_N"/>
</dbReference>
<dbReference type="OrthoDB" id="9178397at2"/>
<accession>D8IQ44</accession>
<dbReference type="PANTHER" id="PTHR30537:SF74">
    <property type="entry name" value="HTH-TYPE TRANSCRIPTIONAL REGULATOR TRPI"/>
    <property type="match status" value="1"/>
</dbReference>
<dbReference type="eggNOG" id="COG0583">
    <property type="taxonomic scope" value="Bacteria"/>
</dbReference>
<dbReference type="InterPro" id="IPR058163">
    <property type="entry name" value="LysR-type_TF_proteobact-type"/>
</dbReference>
<dbReference type="PROSITE" id="PS50931">
    <property type="entry name" value="HTH_LYSR"/>
    <property type="match status" value="1"/>
</dbReference>
<dbReference type="CDD" id="cd08432">
    <property type="entry name" value="PBP2_GcdR_TrpI_HvrB_AmpR_like"/>
    <property type="match status" value="1"/>
</dbReference>
<proteinExistence type="inferred from homology"/>
<dbReference type="AlphaFoldDB" id="D8IQ44"/>
<keyword evidence="2" id="KW-0805">Transcription regulation</keyword>
<dbReference type="PRINTS" id="PR00039">
    <property type="entry name" value="HTHLYSR"/>
</dbReference>
<protein>
    <submittedName>
        <fullName evidence="6">LysR family transcription regulator protein</fullName>
    </submittedName>
</protein>
<dbReference type="SUPFAM" id="SSF53850">
    <property type="entry name" value="Periplasmic binding protein-like II"/>
    <property type="match status" value="1"/>
</dbReference>
<dbReference type="PANTHER" id="PTHR30537">
    <property type="entry name" value="HTH-TYPE TRANSCRIPTIONAL REGULATOR"/>
    <property type="match status" value="1"/>
</dbReference>
<dbReference type="Gene3D" id="3.40.190.10">
    <property type="entry name" value="Periplasmic binding protein-like II"/>
    <property type="match status" value="2"/>
</dbReference>
<evidence type="ECO:0000313" key="7">
    <source>
        <dbReference type="Proteomes" id="UP000000329"/>
    </source>
</evidence>
<dbReference type="KEGG" id="hse:Hsero_1577"/>
<dbReference type="STRING" id="757424.Hsero_1577"/>
<dbReference type="Pfam" id="PF00126">
    <property type="entry name" value="HTH_1"/>
    <property type="match status" value="1"/>
</dbReference>
<dbReference type="Proteomes" id="UP000000329">
    <property type="component" value="Chromosome"/>
</dbReference>
<keyword evidence="3" id="KW-0238">DNA-binding</keyword>
<reference evidence="6 7" key="1">
    <citation type="submission" date="2010-04" db="EMBL/GenBank/DDBJ databases">
        <title>The genome of Herbaspirillum seropedicae SmR1, an endophytic, nitrogen-fixing, plant-growth promoting beta-Proteobacteria.</title>
        <authorList>
            <person name="Pedrosa F.O."/>
            <person name="Monteiro R.A."/>
            <person name="Wassem R."/>
            <person name="Cruz L.M."/>
            <person name="Ayub R.A."/>
            <person name="Colauto N.B."/>
            <person name="Fernandez M.A."/>
            <person name="Fungaro M.H.P."/>
            <person name="Grisard E.C."/>
            <person name="Hungria M."/>
            <person name="Madeira H.M.F."/>
            <person name="Nodari R.O."/>
            <person name="Osaku C.A."/>
            <person name="Petzl-Erler M.L."/>
            <person name="Terenzi H."/>
            <person name="Vieira L.G.E."/>
            <person name="Almeida M.I.M."/>
            <person name="Alves L.R."/>
            <person name="Arantes O.M.N."/>
            <person name="Balsanelli E."/>
            <person name="Barcellos F.G."/>
            <person name="Baura V.A."/>
            <person name="Binde D.R."/>
            <person name="Campo R.J."/>
            <person name="Chubatsu L.S."/>
            <person name="Chueire L.M.O."/>
            <person name="Ciferri R.R."/>
            <person name="Correa L.C."/>
            <person name="da Conceicao Silva J.L."/>
            <person name="Dabul A.N.G."/>
            <person name="Dambros B.P."/>
            <person name="Faoro H."/>
            <person name="Favetti A."/>
            <person name="Friedermann G."/>
            <person name="Furlaneto M.C."/>
            <person name="Gasques L.S."/>
            <person name="Gimenes C.C.T."/>
            <person name="Gioppo N.M.R."/>
            <person name="Glienke-Blanco C."/>
            <person name="Godoy L.P."/>
            <person name="Guerra M.P."/>
            <person name="Karp S."/>
            <person name="Kava-Cordeiro V."/>
            <person name="Margarido V.P."/>
            <person name="Mathioni S.M."/>
            <person name="Menck-Soares M.A."/>
            <person name="Murace N.K."/>
            <person name="Nicolas M.F."/>
            <person name="Oliveira C.E.C."/>
            <person name="Pagnan N.A.B."/>
            <person name="Pamphile J.A."/>
            <person name="Patussi E.V."/>
            <person name="Pereira L.F.P."/>
            <person name="Pereira-Ferrari L."/>
            <person name="Pinto F.G.S."/>
            <person name="Precoma C."/>
            <person name="Prioli A.J."/>
            <person name="Prioli S.M.A.P."/>
            <person name="Raittz R.T."/>
            <person name="Ramos H.J.O."/>
            <person name="Ribeiro E.M.S.F."/>
            <person name="Rigo L.U."/>
            <person name="Rocha C.L.M.S.C."/>
            <person name="Rocha S.N."/>
            <person name="Santos K."/>
            <person name="Satori D."/>
            <person name="Silva A.G."/>
            <person name="Simao R.C.G."/>
            <person name="Soares M.A.M."/>
            <person name="Souza E.M."/>
            <person name="Steffens M.B.R."/>
            <person name="Steindel M."/>
            <person name="Tadra-Sfeir M.Z."/>
            <person name="Takahashi E.K."/>
            <person name="Torres R.A."/>
            <person name="Valle J.S."/>
            <person name="Vernal J.I."/>
            <person name="Vilas-Boas L.A."/>
            <person name="Watanabe M.A.E."/>
            <person name="Weiss V.A."/>
            <person name="Yates M.A."/>
            <person name="Souza E.M."/>
        </authorList>
    </citation>
    <scope>NUCLEOTIDE SEQUENCE [LARGE SCALE GENOMIC DNA]</scope>
    <source>
        <strain evidence="6 7">SmR1</strain>
    </source>
</reference>
<dbReference type="FunFam" id="1.10.10.10:FF:000038">
    <property type="entry name" value="Glycine cleavage system transcriptional activator"/>
    <property type="match status" value="1"/>
</dbReference>
<dbReference type="GO" id="GO:0003700">
    <property type="term" value="F:DNA-binding transcription factor activity"/>
    <property type="evidence" value="ECO:0007669"/>
    <property type="project" value="InterPro"/>
</dbReference>
<dbReference type="SUPFAM" id="SSF46785">
    <property type="entry name" value="Winged helix' DNA-binding domain"/>
    <property type="match status" value="1"/>
</dbReference>
<keyword evidence="4" id="KW-0804">Transcription</keyword>
<dbReference type="GO" id="GO:0006351">
    <property type="term" value="P:DNA-templated transcription"/>
    <property type="evidence" value="ECO:0007669"/>
    <property type="project" value="TreeGrafter"/>
</dbReference>
<dbReference type="InterPro" id="IPR036390">
    <property type="entry name" value="WH_DNA-bd_sf"/>
</dbReference>
<evidence type="ECO:0000256" key="2">
    <source>
        <dbReference type="ARBA" id="ARBA00023015"/>
    </source>
</evidence>
<sequence>MADLTLPLNAIRAFLAAARHQSFTLAAHELNVTHGAISRQIKNLEGYLGMPLFERRTRQVLLTERGRQFFEEASPALEILANAARRVMRDAPTRTVVINVRPSFAVRWLIPHLSDFVERYPGIAPQVVTSTATVGKAGSSFDIAVRRGETNWPETLKVQRFMEDELVLVASPALLQAMPLEDVSGLARHTVLLSRSRRNDWEDWRKLAGLKRSRSQAMLHFDHVHFVLQAVVDGLGVALSPVSLADNDLRSGRLVCPFPDLRLTLAPYYLGINAQAGSEAQLFARWLAEYRGASLMFAGG</sequence>
<gene>
    <name evidence="6" type="ordered locus">Hsero_1577</name>
</gene>
<dbReference type="GeneID" id="29390549"/>